<reference evidence="1 2" key="1">
    <citation type="submission" date="2019-04" db="EMBL/GenBank/DDBJ databases">
        <title>Pedobacter sp. RP-1-16 sp. nov., isolated from Arctic soil.</title>
        <authorList>
            <person name="Dahal R.H."/>
            <person name="Kim D.-U."/>
        </authorList>
    </citation>
    <scope>NUCLEOTIDE SEQUENCE [LARGE SCALE GENOMIC DNA]</scope>
    <source>
        <strain evidence="1 2">RP-1-16</strain>
    </source>
</reference>
<sequence>MLQCSSASSLYVRIYCGNGNYTDGSGGTQRYWQQSDRENIPGEDWRRDAVGQDFAGAIVNRLGDHNARYVDGKPIMRLSLVRPIRILEEKEY</sequence>
<proteinExistence type="predicted"/>
<evidence type="ECO:0000313" key="1">
    <source>
        <dbReference type="EMBL" id="TKC60167.1"/>
    </source>
</evidence>
<dbReference type="EMBL" id="SWDX01000005">
    <property type="protein sequence ID" value="TKC60167.1"/>
    <property type="molecule type" value="Genomic_DNA"/>
</dbReference>
<evidence type="ECO:0000313" key="2">
    <source>
        <dbReference type="Proteomes" id="UP000309594"/>
    </source>
</evidence>
<gene>
    <name evidence="1" type="ORF">FBD94_14735</name>
</gene>
<protein>
    <submittedName>
        <fullName evidence="1">Uncharacterized protein</fullName>
    </submittedName>
</protein>
<organism evidence="1 2">
    <name type="scientific">Pedobacter hiemivivus</name>
    <dbReference type="NCBI Taxonomy" id="2530454"/>
    <lineage>
        <taxon>Bacteria</taxon>
        <taxon>Pseudomonadati</taxon>
        <taxon>Bacteroidota</taxon>
        <taxon>Sphingobacteriia</taxon>
        <taxon>Sphingobacteriales</taxon>
        <taxon>Sphingobacteriaceae</taxon>
        <taxon>Pedobacter</taxon>
    </lineage>
</organism>
<comment type="caution">
    <text evidence="1">The sequence shown here is derived from an EMBL/GenBank/DDBJ whole genome shotgun (WGS) entry which is preliminary data.</text>
</comment>
<name>A0A4U1G8E7_9SPHI</name>
<dbReference type="RefSeq" id="WP_136880732.1">
    <property type="nucleotide sequence ID" value="NZ_SWDX01000005.1"/>
</dbReference>
<dbReference type="Proteomes" id="UP000309594">
    <property type="component" value="Unassembled WGS sequence"/>
</dbReference>
<dbReference type="AlphaFoldDB" id="A0A4U1G8E7"/>
<accession>A0A4U1G8E7</accession>